<comment type="caution">
    <text evidence="1">The sequence shown here is derived from an EMBL/GenBank/DDBJ whole genome shotgun (WGS) entry which is preliminary data.</text>
</comment>
<name>A0A1J5PLH9_9ZZZZ</name>
<dbReference type="EMBL" id="MLJW01005315">
    <property type="protein sequence ID" value="OIQ68428.1"/>
    <property type="molecule type" value="Genomic_DNA"/>
</dbReference>
<organism evidence="1">
    <name type="scientific">mine drainage metagenome</name>
    <dbReference type="NCBI Taxonomy" id="410659"/>
    <lineage>
        <taxon>unclassified sequences</taxon>
        <taxon>metagenomes</taxon>
        <taxon>ecological metagenomes</taxon>
    </lineage>
</organism>
<dbReference type="AlphaFoldDB" id="A0A1J5PLH9"/>
<evidence type="ECO:0000313" key="1">
    <source>
        <dbReference type="EMBL" id="OIQ68428.1"/>
    </source>
</evidence>
<proteinExistence type="predicted"/>
<sequence length="109" mass="11849">MGSVRCHCSQNCALAVLVRVSASAVEMDVDETWGQIGANAVDNLDICDERRPTLTAPGLLDDPVSGQQPEVSLFTICIQLGDVVDQERVAGATEVRYRCHDGRFSKTNR</sequence>
<reference evidence="1" key="1">
    <citation type="submission" date="2016-10" db="EMBL/GenBank/DDBJ databases">
        <title>Sequence of Gallionella enrichment culture.</title>
        <authorList>
            <person name="Poehlein A."/>
            <person name="Muehling M."/>
            <person name="Daniel R."/>
        </authorList>
    </citation>
    <scope>NUCLEOTIDE SEQUENCE</scope>
</reference>
<gene>
    <name evidence="1" type="ORF">GALL_499780</name>
</gene>
<accession>A0A1J5PLH9</accession>
<protein>
    <submittedName>
        <fullName evidence="1">Uncharacterized protein</fullName>
    </submittedName>
</protein>